<proteinExistence type="predicted"/>
<evidence type="ECO:0000313" key="1">
    <source>
        <dbReference type="EMBL" id="KAI8572083.1"/>
    </source>
</evidence>
<gene>
    <name evidence="1" type="ORF">RHMOL_Rhmol01G0171200</name>
</gene>
<organism evidence="1 2">
    <name type="scientific">Rhododendron molle</name>
    <name type="common">Chinese azalea</name>
    <name type="synonym">Azalea mollis</name>
    <dbReference type="NCBI Taxonomy" id="49168"/>
    <lineage>
        <taxon>Eukaryota</taxon>
        <taxon>Viridiplantae</taxon>
        <taxon>Streptophyta</taxon>
        <taxon>Embryophyta</taxon>
        <taxon>Tracheophyta</taxon>
        <taxon>Spermatophyta</taxon>
        <taxon>Magnoliopsida</taxon>
        <taxon>eudicotyledons</taxon>
        <taxon>Gunneridae</taxon>
        <taxon>Pentapetalae</taxon>
        <taxon>asterids</taxon>
        <taxon>Ericales</taxon>
        <taxon>Ericaceae</taxon>
        <taxon>Ericoideae</taxon>
        <taxon>Rhodoreae</taxon>
        <taxon>Rhododendron</taxon>
    </lineage>
</organism>
<keyword evidence="2" id="KW-1185">Reference proteome</keyword>
<comment type="caution">
    <text evidence="1">The sequence shown here is derived from an EMBL/GenBank/DDBJ whole genome shotgun (WGS) entry which is preliminary data.</text>
</comment>
<name>A0ACC0Q523_RHOML</name>
<dbReference type="Proteomes" id="UP001062846">
    <property type="component" value="Chromosome 1"/>
</dbReference>
<reference evidence="1" key="1">
    <citation type="submission" date="2022-02" db="EMBL/GenBank/DDBJ databases">
        <title>Plant Genome Project.</title>
        <authorList>
            <person name="Zhang R.-G."/>
        </authorList>
    </citation>
    <scope>NUCLEOTIDE SEQUENCE</scope>
    <source>
        <strain evidence="1">AT1</strain>
    </source>
</reference>
<evidence type="ECO:0000313" key="2">
    <source>
        <dbReference type="Proteomes" id="UP001062846"/>
    </source>
</evidence>
<protein>
    <submittedName>
        <fullName evidence="1">Uncharacterized protein</fullName>
    </submittedName>
</protein>
<sequence>METTENSVHTVEEPKEGMIFDTQEEAYLYYSTYAKEKGFVVARRNSRKGNRGGKAQVKTTNPVKPRPQTKLTVEVGLICLRTWMESGR</sequence>
<dbReference type="EMBL" id="CM046388">
    <property type="protein sequence ID" value="KAI8572083.1"/>
    <property type="molecule type" value="Genomic_DNA"/>
</dbReference>
<accession>A0ACC0Q523</accession>